<accession>A0ABR3RGX0</accession>
<evidence type="ECO:0000313" key="1">
    <source>
        <dbReference type="EMBL" id="KAL1603389.1"/>
    </source>
</evidence>
<organism evidence="1 2">
    <name type="scientific">Nothophoma quercina</name>
    <dbReference type="NCBI Taxonomy" id="749835"/>
    <lineage>
        <taxon>Eukaryota</taxon>
        <taxon>Fungi</taxon>
        <taxon>Dikarya</taxon>
        <taxon>Ascomycota</taxon>
        <taxon>Pezizomycotina</taxon>
        <taxon>Dothideomycetes</taxon>
        <taxon>Pleosporomycetidae</taxon>
        <taxon>Pleosporales</taxon>
        <taxon>Pleosporineae</taxon>
        <taxon>Didymellaceae</taxon>
        <taxon>Nothophoma</taxon>
    </lineage>
</organism>
<keyword evidence="2" id="KW-1185">Reference proteome</keyword>
<proteinExistence type="predicted"/>
<evidence type="ECO:0000313" key="2">
    <source>
        <dbReference type="Proteomes" id="UP001521222"/>
    </source>
</evidence>
<dbReference type="Proteomes" id="UP001521222">
    <property type="component" value="Unassembled WGS sequence"/>
</dbReference>
<dbReference type="EMBL" id="JAKIXB020000012">
    <property type="protein sequence ID" value="KAL1603389.1"/>
    <property type="molecule type" value="Genomic_DNA"/>
</dbReference>
<sequence length="509" mass="56412">MSCISDYLLHIQSRLPRIHMADPDKRAVRLQQLFNTVVHGKREVKNAADGDRFLEALCAQADVSKCVEVLIAAPAGLGTIARAFRLSNSSTFINGHATSAILRLSDPSLKQLYGGQFLHRIIEAIVNPPSFWNAFVDLHDGRGLTPEGSHAFAWLVLELLLLRSEDVPDVRAIAERVTDNGSLINSEVLDVRNLGHKIKHVLGTTNDTDDGPGGRHDNDHADFRHIKILPTPDEFASNATPFYRRADEIDAVITGERGLMHVDNQFRLLREDLLGELRSDYQIAIGQKKGKKKTVLSNLQFAGIDCGSITRRKPCLLKLRCANDIPQLKNIEDETSRKSHVTDPRNKNLMKHQSLGCLVTNGRTIAFASVERDEIMLAKKPAIIVLRIADEASFRQVLLACKSGADLSFVQVDTAVFAYEPILKCLQTITDLPLQEQLLNRHTDTEEATSGLQPQDIVDTISNRWQDNLQDVVGTDRPIKLDAAQTESLISGLTKRVSLIQGPPGMSVF</sequence>
<comment type="caution">
    <text evidence="1">The sequence shown here is derived from an EMBL/GenBank/DDBJ whole genome shotgun (WGS) entry which is preliminary data.</text>
</comment>
<protein>
    <submittedName>
        <fullName evidence="1">Uncharacterized protein</fullName>
    </submittedName>
</protein>
<reference evidence="1 2" key="1">
    <citation type="submission" date="2024-02" db="EMBL/GenBank/DDBJ databases">
        <title>De novo assembly and annotation of 12 fungi associated with fruit tree decline syndrome in Ontario, Canada.</title>
        <authorList>
            <person name="Sulman M."/>
            <person name="Ellouze W."/>
            <person name="Ilyukhin E."/>
        </authorList>
    </citation>
    <scope>NUCLEOTIDE SEQUENCE [LARGE SCALE GENOMIC DNA]</scope>
    <source>
        <strain evidence="1 2">M97-236</strain>
    </source>
</reference>
<gene>
    <name evidence="1" type="ORF">SLS59_004486</name>
</gene>
<name>A0ABR3RGX0_9PLEO</name>